<name>F8EZW3_GRAC1</name>
<dbReference type="Gene3D" id="3.40.190.10">
    <property type="entry name" value="Periplasmic binding protein-like II"/>
    <property type="match status" value="2"/>
</dbReference>
<comment type="subcellular location">
    <subcellularLocation>
        <location evidence="1">Periplasm</location>
    </subcellularLocation>
</comment>
<keyword evidence="3" id="KW-0732">Signal</keyword>
<dbReference type="RefSeq" id="WP_013967788.1">
    <property type="nucleotide sequence ID" value="NC_015732.1"/>
</dbReference>
<proteinExistence type="inferred from homology"/>
<evidence type="ECO:0000313" key="4">
    <source>
        <dbReference type="EMBL" id="AEJ18476.1"/>
    </source>
</evidence>
<dbReference type="Proteomes" id="UP000000503">
    <property type="component" value="Chromosome"/>
</dbReference>
<dbReference type="Pfam" id="PF01547">
    <property type="entry name" value="SBP_bac_1"/>
    <property type="match status" value="1"/>
</dbReference>
<evidence type="ECO:0000313" key="5">
    <source>
        <dbReference type="Proteomes" id="UP000000503"/>
    </source>
</evidence>
<evidence type="ECO:0000256" key="1">
    <source>
        <dbReference type="ARBA" id="ARBA00004418"/>
    </source>
</evidence>
<dbReference type="AlphaFoldDB" id="F8EZW3"/>
<evidence type="ECO:0000256" key="2">
    <source>
        <dbReference type="ARBA" id="ARBA00008520"/>
    </source>
</evidence>
<keyword evidence="5" id="KW-1185">Reference proteome</keyword>
<dbReference type="EMBL" id="CP002868">
    <property type="protein sequence ID" value="AEJ18476.1"/>
    <property type="molecule type" value="Genomic_DNA"/>
</dbReference>
<gene>
    <name evidence="4" type="ordered locus">Spica_0310</name>
</gene>
<comment type="similarity">
    <text evidence="2">Belongs to the bacterial solute-binding protein 1 family.</text>
</comment>
<dbReference type="STRING" id="744872.Spica_0310"/>
<accession>F8EZW3</accession>
<organism evidence="4 5">
    <name type="scientific">Gracilinema caldarium (strain ATCC 51460 / DSM 7334 / H1)</name>
    <name type="common">Treponema caldarium</name>
    <dbReference type="NCBI Taxonomy" id="744872"/>
    <lineage>
        <taxon>Bacteria</taxon>
        <taxon>Pseudomonadati</taxon>
        <taxon>Spirochaetota</taxon>
        <taxon>Spirochaetia</taxon>
        <taxon>Spirochaetales</taxon>
        <taxon>Breznakiellaceae</taxon>
        <taxon>Gracilinema</taxon>
    </lineage>
</organism>
<dbReference type="InterPro" id="IPR050490">
    <property type="entry name" value="Bact_solute-bd_prot1"/>
</dbReference>
<reference evidence="5" key="1">
    <citation type="journal article" date="2013" name="Stand. Genomic Sci.">
        <title>Genome sequence of the thermophilic fresh-water bacterium Spirochaeta caldaria type strain (H1(T)), reclassification of Spirochaeta caldaria, Spirochaeta stenostrepta, and Spirochaeta zuelzerae in the genus Treponema as Treponema caldaria comb. nov., Treponema stenostrepta comb. nov., and Treponema zuelzerae comb. nov., and emendation of the genus Treponema.</title>
        <authorList>
            <person name="Abt B."/>
            <person name="Goker M."/>
            <person name="Scheuner C."/>
            <person name="Han C."/>
            <person name="Lu M."/>
            <person name="Misra M."/>
            <person name="Lapidus A."/>
            <person name="Nolan M."/>
            <person name="Lucas S."/>
            <person name="Hammon N."/>
            <person name="Deshpande S."/>
            <person name="Cheng J.F."/>
            <person name="Tapia R."/>
            <person name="Goodwin L.A."/>
            <person name="Pitluck S."/>
            <person name="Liolios K."/>
            <person name="Pagani I."/>
            <person name="Ivanova N."/>
            <person name="Mavromatis K."/>
            <person name="Mikhailova N."/>
            <person name="Huntemann M."/>
            <person name="Pati A."/>
            <person name="Chen A."/>
            <person name="Palaniappan K."/>
            <person name="Land M."/>
            <person name="Hauser L."/>
            <person name="Jeffries C.D."/>
            <person name="Rohde M."/>
            <person name="Spring S."/>
            <person name="Gronow S."/>
            <person name="Detter J.C."/>
            <person name="Bristow J."/>
            <person name="Eisen J.A."/>
            <person name="Markowitz V."/>
            <person name="Hugenholtz P."/>
            <person name="Kyrpides N.C."/>
            <person name="Woyke T."/>
            <person name="Klenk H.P."/>
        </authorList>
    </citation>
    <scope>NUCLEOTIDE SEQUENCE</scope>
    <source>
        <strain evidence="5">ATCC 51460 / DSM 7334 / H1</strain>
    </source>
</reference>
<feature type="chain" id="PRO_5003376492" evidence="3">
    <location>
        <begin position="25"/>
        <end position="435"/>
    </location>
</feature>
<sequence length="435" mass="46411">MMKKMFKFGLLLVSMLTASTMLFASGQQAQSGQTSGGKQVKISFWHIGTAPTDKGFYQGVVDEYMKAHPNVTIEVTILENEAFKSKLTTVMQSGNPPDIFHSWGGGVLAEYAKAGLLKDITQEVKSSGFYDTMAPGVWGVYSYNGKIYGAPHDMGAITVWYNKELLAKVGYTSFPSDWDEFIILVKKLKAAGITPIALGGGDKWPAMHIWSYIALRLGGGELFENTFSGKNKAGFKDPTFVKAGQILADLAALKPFQDGFLGATYNDEAALVGNGVAAMEIMGQWAPNVQNDSSTSKKGLGDKLATAPFPMIKGGKGKITDVIGGGNGMAIGKNAPIETLDFLRFLDSKENNAKYATIAGIIPTVKGAEVGITDPNAKLVKSIVDKTTYYQLYLDQFLSPAAGAAVNDAVQTILAGTATPEQACAAIQAAYEQSK</sequence>
<protein>
    <submittedName>
        <fullName evidence="4">Extracellular solute-binding protein family 1</fullName>
    </submittedName>
</protein>
<dbReference type="HOGENOM" id="CLU_031285_12_0_12"/>
<feature type="signal peptide" evidence="3">
    <location>
        <begin position="1"/>
        <end position="24"/>
    </location>
</feature>
<dbReference type="InterPro" id="IPR006059">
    <property type="entry name" value="SBP"/>
</dbReference>
<dbReference type="GO" id="GO:0042597">
    <property type="term" value="C:periplasmic space"/>
    <property type="evidence" value="ECO:0007669"/>
    <property type="project" value="UniProtKB-SubCell"/>
</dbReference>
<dbReference type="KEGG" id="scd:Spica_0310"/>
<evidence type="ECO:0000256" key="3">
    <source>
        <dbReference type="SAM" id="SignalP"/>
    </source>
</evidence>
<dbReference type="PANTHER" id="PTHR43649:SF14">
    <property type="entry name" value="BLR3389 PROTEIN"/>
    <property type="match status" value="1"/>
</dbReference>
<dbReference type="SUPFAM" id="SSF53850">
    <property type="entry name" value="Periplasmic binding protein-like II"/>
    <property type="match status" value="1"/>
</dbReference>
<dbReference type="PANTHER" id="PTHR43649">
    <property type="entry name" value="ARABINOSE-BINDING PROTEIN-RELATED"/>
    <property type="match status" value="1"/>
</dbReference>
<dbReference type="eggNOG" id="COG1653">
    <property type="taxonomic scope" value="Bacteria"/>
</dbReference>